<keyword evidence="4" id="KW-1185">Reference proteome</keyword>
<dbReference type="EMBL" id="JAENIO010000043">
    <property type="protein sequence ID" value="MBK1835174.1"/>
    <property type="molecule type" value="Genomic_DNA"/>
</dbReference>
<evidence type="ECO:0000313" key="3">
    <source>
        <dbReference type="EMBL" id="MBK1835174.1"/>
    </source>
</evidence>
<organism evidence="3 4">
    <name type="scientific">Roseibacillus ishigakijimensis</name>
    <dbReference type="NCBI Taxonomy" id="454146"/>
    <lineage>
        <taxon>Bacteria</taxon>
        <taxon>Pseudomonadati</taxon>
        <taxon>Verrucomicrobiota</taxon>
        <taxon>Verrucomicrobiia</taxon>
        <taxon>Verrucomicrobiales</taxon>
        <taxon>Verrucomicrobiaceae</taxon>
        <taxon>Roseibacillus</taxon>
    </lineage>
</organism>
<evidence type="ECO:0000313" key="4">
    <source>
        <dbReference type="Proteomes" id="UP000604083"/>
    </source>
</evidence>
<protein>
    <submittedName>
        <fullName evidence="3">Inverse autotransporter beta domain-containing protein</fullName>
    </submittedName>
</protein>
<comment type="caution">
    <text evidence="3">The sequence shown here is derived from an EMBL/GenBank/DDBJ whole genome shotgun (WGS) entry which is preliminary data.</text>
</comment>
<evidence type="ECO:0000256" key="1">
    <source>
        <dbReference type="SAM" id="MobiDB-lite"/>
    </source>
</evidence>
<dbReference type="Pfam" id="PF11924">
    <property type="entry name" value="IAT_beta"/>
    <property type="match status" value="1"/>
</dbReference>
<name>A0A934VLY3_9BACT</name>
<accession>A0A934VLY3</accession>
<reference evidence="3" key="1">
    <citation type="submission" date="2021-01" db="EMBL/GenBank/DDBJ databases">
        <title>Modified the classification status of verrucomicrobia.</title>
        <authorList>
            <person name="Feng X."/>
        </authorList>
    </citation>
    <scope>NUCLEOTIDE SEQUENCE</scope>
    <source>
        <strain evidence="3">KCTC 12986</strain>
    </source>
</reference>
<evidence type="ECO:0000259" key="2">
    <source>
        <dbReference type="Pfam" id="PF11924"/>
    </source>
</evidence>
<gene>
    <name evidence="3" type="ORF">JIN78_13980</name>
</gene>
<feature type="domain" description="Inverse autotransporter beta-domain" evidence="2">
    <location>
        <begin position="3"/>
        <end position="46"/>
    </location>
</feature>
<proteinExistence type="predicted"/>
<dbReference type="Proteomes" id="UP000604083">
    <property type="component" value="Unassembled WGS sequence"/>
</dbReference>
<sequence>MEFYGDSCSSGYRRAGVGGELHDDERSFSPRYYQCLGKWSDSHNFGKRRCLHIHYRSSRSA</sequence>
<dbReference type="AlphaFoldDB" id="A0A934VLY3"/>
<dbReference type="InterPro" id="IPR024519">
    <property type="entry name" value="IAT_beta"/>
</dbReference>
<feature type="region of interest" description="Disordered" evidence="1">
    <location>
        <begin position="1"/>
        <end position="25"/>
    </location>
</feature>